<dbReference type="AlphaFoldDB" id="A0A7W4W4V6"/>
<feature type="region of interest" description="Disordered" evidence="1">
    <location>
        <begin position="31"/>
        <end position="134"/>
    </location>
</feature>
<feature type="chain" id="PRO_5031334248" evidence="2">
    <location>
        <begin position="28"/>
        <end position="192"/>
    </location>
</feature>
<dbReference type="RefSeq" id="WP_183410295.1">
    <property type="nucleotide sequence ID" value="NZ_JACHWY010000002.1"/>
</dbReference>
<evidence type="ECO:0000256" key="1">
    <source>
        <dbReference type="SAM" id="MobiDB-lite"/>
    </source>
</evidence>
<feature type="signal peptide" evidence="2">
    <location>
        <begin position="1"/>
        <end position="27"/>
    </location>
</feature>
<accession>A0A7W4W4V6</accession>
<proteinExistence type="predicted"/>
<evidence type="ECO:0000313" key="4">
    <source>
        <dbReference type="Proteomes" id="UP000537130"/>
    </source>
</evidence>
<protein>
    <submittedName>
        <fullName evidence="3">Uncharacterized protein</fullName>
    </submittedName>
</protein>
<dbReference type="EMBL" id="JACHWY010000002">
    <property type="protein sequence ID" value="MBB3047516.1"/>
    <property type="molecule type" value="Genomic_DNA"/>
</dbReference>
<organism evidence="3 4">
    <name type="scientific">Litorivivens lipolytica</name>
    <dbReference type="NCBI Taxonomy" id="1524264"/>
    <lineage>
        <taxon>Bacteria</taxon>
        <taxon>Pseudomonadati</taxon>
        <taxon>Pseudomonadota</taxon>
        <taxon>Gammaproteobacteria</taxon>
        <taxon>Litorivivens</taxon>
    </lineage>
</organism>
<comment type="caution">
    <text evidence="3">The sequence shown here is derived from an EMBL/GenBank/DDBJ whole genome shotgun (WGS) entry which is preliminary data.</text>
</comment>
<evidence type="ECO:0000256" key="2">
    <source>
        <dbReference type="SAM" id="SignalP"/>
    </source>
</evidence>
<gene>
    <name evidence="3" type="ORF">FHR99_001782</name>
</gene>
<keyword evidence="4" id="KW-1185">Reference proteome</keyword>
<reference evidence="3 4" key="1">
    <citation type="submission" date="2020-08" db="EMBL/GenBank/DDBJ databases">
        <title>Genomic Encyclopedia of Type Strains, Phase III (KMG-III): the genomes of soil and plant-associated and newly described type strains.</title>
        <authorList>
            <person name="Whitman W."/>
        </authorList>
    </citation>
    <scope>NUCLEOTIDE SEQUENCE [LARGE SCALE GENOMIC DNA]</scope>
    <source>
        <strain evidence="3 4">CECT 8654</strain>
    </source>
</reference>
<evidence type="ECO:0000313" key="3">
    <source>
        <dbReference type="EMBL" id="MBB3047516.1"/>
    </source>
</evidence>
<dbReference type="Proteomes" id="UP000537130">
    <property type="component" value="Unassembled WGS sequence"/>
</dbReference>
<name>A0A7W4W4V6_9GAMM</name>
<keyword evidence="2" id="KW-0732">Signal</keyword>
<sequence length="192" mass="19811">MEQKSNWMRALAMCAALPLLMATHASAQPALGVSSPDGGGLNAISGALQGGAMSAGMGDSPGDANTVPQPSSDAGPFGDSEAPESPLPGLASASDDGAEPEPYRFDGGLTVRQETRGEQFTPGSGDMAEARNPSFFERHTVAEDHSSVRTCLAAGETCRAEFDVILATSEESNYDTAVLLNDEVVLPPPQDE</sequence>